<proteinExistence type="predicted"/>
<sequence length="406" mass="45030">MSNSSAKPAAIIFGGVNTCSRELAALLVPTEGEPLVSHLRIVDKFSVAPPTTYLGSEFPKILGQSIVEYRQANLTIAATVTSVFDPPEGQPPYSYVFDLTGEVRHDRPEKVHINHTFQVARLIGLEAARRNVKAYVRLQQPFYTIPEKGTHDEKEDIKPLGAVGIWWHETLRALAAIQDLNLVILRIGLVYGPYVDYGYITTIMSAAAVYGYTKKPMKALHSPGKYSFNTVHVADVAGGLLASAEWMSSLGRKEADVLAGEEICFHNSKGMAKEVEGMPPHDRKLIAPLFNLVDDTDNKFIDGLRMLTGYFGTTFKMEDIMEEINEEHVTGWTEMLQASKPPIQSTPITPYIDQTALDKHIIAFSNTKIKEVIGYKIKRPQFGPETIGDIVEKWKAEGTWPNALGK</sequence>
<name>A0A067QAT2_9AGAM</name>
<gene>
    <name evidence="1" type="ORF">JAAARDRAFT_555570</name>
</gene>
<dbReference type="OrthoDB" id="16464at2759"/>
<dbReference type="Gene3D" id="3.40.50.720">
    <property type="entry name" value="NAD(P)-binding Rossmann-like Domain"/>
    <property type="match status" value="1"/>
</dbReference>
<dbReference type="InParanoid" id="A0A067QAT2"/>
<evidence type="ECO:0008006" key="3">
    <source>
        <dbReference type="Google" id="ProtNLM"/>
    </source>
</evidence>
<evidence type="ECO:0000313" key="1">
    <source>
        <dbReference type="EMBL" id="KDQ60617.1"/>
    </source>
</evidence>
<keyword evidence="2" id="KW-1185">Reference proteome</keyword>
<dbReference type="EMBL" id="KL197713">
    <property type="protein sequence ID" value="KDQ60617.1"/>
    <property type="molecule type" value="Genomic_DNA"/>
</dbReference>
<dbReference type="STRING" id="933084.A0A067QAT2"/>
<organism evidence="1 2">
    <name type="scientific">Jaapia argillacea MUCL 33604</name>
    <dbReference type="NCBI Taxonomy" id="933084"/>
    <lineage>
        <taxon>Eukaryota</taxon>
        <taxon>Fungi</taxon>
        <taxon>Dikarya</taxon>
        <taxon>Basidiomycota</taxon>
        <taxon>Agaricomycotina</taxon>
        <taxon>Agaricomycetes</taxon>
        <taxon>Agaricomycetidae</taxon>
        <taxon>Jaapiales</taxon>
        <taxon>Jaapiaceae</taxon>
        <taxon>Jaapia</taxon>
    </lineage>
</organism>
<dbReference type="HOGENOM" id="CLU_045030_0_0_1"/>
<dbReference type="SUPFAM" id="SSF51735">
    <property type="entry name" value="NAD(P)-binding Rossmann-fold domains"/>
    <property type="match status" value="1"/>
</dbReference>
<protein>
    <recommendedName>
        <fullName evidence="3">NAD-dependent epimerase/dehydratase domain-containing protein</fullName>
    </recommendedName>
</protein>
<evidence type="ECO:0000313" key="2">
    <source>
        <dbReference type="Proteomes" id="UP000027265"/>
    </source>
</evidence>
<reference evidence="2" key="1">
    <citation type="journal article" date="2014" name="Proc. Natl. Acad. Sci. U.S.A.">
        <title>Extensive sampling of basidiomycete genomes demonstrates inadequacy of the white-rot/brown-rot paradigm for wood decay fungi.</title>
        <authorList>
            <person name="Riley R."/>
            <person name="Salamov A.A."/>
            <person name="Brown D.W."/>
            <person name="Nagy L.G."/>
            <person name="Floudas D."/>
            <person name="Held B.W."/>
            <person name="Levasseur A."/>
            <person name="Lombard V."/>
            <person name="Morin E."/>
            <person name="Otillar R."/>
            <person name="Lindquist E.A."/>
            <person name="Sun H."/>
            <person name="LaButti K.M."/>
            <person name="Schmutz J."/>
            <person name="Jabbour D."/>
            <person name="Luo H."/>
            <person name="Baker S.E."/>
            <person name="Pisabarro A.G."/>
            <person name="Walton J.D."/>
            <person name="Blanchette R.A."/>
            <person name="Henrissat B."/>
            <person name="Martin F."/>
            <person name="Cullen D."/>
            <person name="Hibbett D.S."/>
            <person name="Grigoriev I.V."/>
        </authorList>
    </citation>
    <scope>NUCLEOTIDE SEQUENCE [LARGE SCALE GENOMIC DNA]</scope>
    <source>
        <strain evidence="2">MUCL 33604</strain>
    </source>
</reference>
<dbReference type="InterPro" id="IPR036291">
    <property type="entry name" value="NAD(P)-bd_dom_sf"/>
</dbReference>
<dbReference type="AlphaFoldDB" id="A0A067QAT2"/>
<dbReference type="Proteomes" id="UP000027265">
    <property type="component" value="Unassembled WGS sequence"/>
</dbReference>
<accession>A0A067QAT2</accession>